<dbReference type="Gene3D" id="3.30.760.10">
    <property type="entry name" value="RNA Cap, Translation Initiation Factor Eif4e"/>
    <property type="match status" value="1"/>
</dbReference>
<evidence type="ECO:0000313" key="3">
    <source>
        <dbReference type="Proteomes" id="UP001334084"/>
    </source>
</evidence>
<gene>
    <name evidence="2" type="ORF">VNE69_01156</name>
</gene>
<name>A0AAX4J8A7_9MICR</name>
<reference evidence="2" key="1">
    <citation type="journal article" date="2024" name="BMC Genomics">
        <title>Functional annotation of a divergent genome using sequence and structure-based similarity.</title>
        <authorList>
            <person name="Svedberg D."/>
            <person name="Winiger R.R."/>
            <person name="Berg A."/>
            <person name="Sharma H."/>
            <person name="Tellgren-Roth C."/>
            <person name="Debrunner-Vossbrinck B.A."/>
            <person name="Vossbrinck C.R."/>
            <person name="Barandun J."/>
        </authorList>
    </citation>
    <scope>NUCLEOTIDE SEQUENCE</scope>
    <source>
        <strain evidence="2">Illinois isolate</strain>
    </source>
</reference>
<protein>
    <submittedName>
        <fullName evidence="2">Eukaryotic translation initiation factor 4E type 2 (IF4E2)</fullName>
    </submittedName>
</protein>
<dbReference type="GeneID" id="90540020"/>
<dbReference type="RefSeq" id="XP_065328362.1">
    <property type="nucleotide sequence ID" value="XM_065472290.1"/>
</dbReference>
<keyword evidence="1 2" id="KW-0396">Initiation factor</keyword>
<dbReference type="KEGG" id="vnx:VNE69_01156"/>
<dbReference type="Pfam" id="PF01652">
    <property type="entry name" value="IF4E"/>
    <property type="match status" value="1"/>
</dbReference>
<sequence length="182" mass="21671">MKVEQRKKSDFVHTWDTNYVVTFKEIDNSEVNKETYNKDLETLCKIENPGNILYFLERLKSFDRLDNFYLNVFKEGILPLWEDENNKNGCSWSLVLRKEICQRYFEKILLRMCLGFFKSFEPTGIVGVNKDGKFKLSIWSKNIPQPNEHVNVINEIKEALDINYNVSFQYKKHSKLLDPKEE</sequence>
<dbReference type="PANTHER" id="PTHR11960">
    <property type="entry name" value="EUKARYOTIC TRANSLATION INITIATION FACTOR 4E RELATED"/>
    <property type="match status" value="1"/>
</dbReference>
<evidence type="ECO:0000256" key="1">
    <source>
        <dbReference type="RuleBase" id="RU004374"/>
    </source>
</evidence>
<dbReference type="EMBL" id="CP142726">
    <property type="protein sequence ID" value="WUR02217.1"/>
    <property type="molecule type" value="Genomic_DNA"/>
</dbReference>
<evidence type="ECO:0000313" key="2">
    <source>
        <dbReference type="EMBL" id="WUR02217.1"/>
    </source>
</evidence>
<dbReference type="SUPFAM" id="SSF55418">
    <property type="entry name" value="eIF4e-like"/>
    <property type="match status" value="1"/>
</dbReference>
<dbReference type="InterPro" id="IPR001040">
    <property type="entry name" value="TIF_eIF_4E"/>
</dbReference>
<proteinExistence type="inferred from homology"/>
<dbReference type="GO" id="GO:0016281">
    <property type="term" value="C:eukaryotic translation initiation factor 4F complex"/>
    <property type="evidence" value="ECO:0007669"/>
    <property type="project" value="TreeGrafter"/>
</dbReference>
<organism evidence="2 3">
    <name type="scientific">Vairimorpha necatrix</name>
    <dbReference type="NCBI Taxonomy" id="6039"/>
    <lineage>
        <taxon>Eukaryota</taxon>
        <taxon>Fungi</taxon>
        <taxon>Fungi incertae sedis</taxon>
        <taxon>Microsporidia</taxon>
        <taxon>Nosematidae</taxon>
        <taxon>Vairimorpha</taxon>
    </lineage>
</organism>
<dbReference type="AlphaFoldDB" id="A0AAX4J8A7"/>
<comment type="similarity">
    <text evidence="1">Belongs to the eukaryotic initiation factor 4E family.</text>
</comment>
<keyword evidence="1" id="KW-0694">RNA-binding</keyword>
<dbReference type="GO" id="GO:0000340">
    <property type="term" value="F:RNA 7-methylguanosine cap binding"/>
    <property type="evidence" value="ECO:0007669"/>
    <property type="project" value="TreeGrafter"/>
</dbReference>
<dbReference type="Proteomes" id="UP001334084">
    <property type="component" value="Chromosome 1"/>
</dbReference>
<accession>A0AAX4J8A7</accession>
<keyword evidence="3" id="KW-1185">Reference proteome</keyword>
<keyword evidence="1" id="KW-0648">Protein biosynthesis</keyword>
<dbReference type="GO" id="GO:0003743">
    <property type="term" value="F:translation initiation factor activity"/>
    <property type="evidence" value="ECO:0007669"/>
    <property type="project" value="UniProtKB-KW"/>
</dbReference>
<dbReference type="InterPro" id="IPR023398">
    <property type="entry name" value="TIF_eIF4e-like"/>
</dbReference>